<keyword evidence="3" id="KW-0804">Transcription</keyword>
<dbReference type="GO" id="GO:0003677">
    <property type="term" value="F:DNA binding"/>
    <property type="evidence" value="ECO:0007669"/>
    <property type="project" value="UniProtKB-KW"/>
</dbReference>
<dbReference type="Proteomes" id="UP000235145">
    <property type="component" value="Unassembled WGS sequence"/>
</dbReference>
<dbReference type="PANTHER" id="PTHR31719">
    <property type="entry name" value="NAC TRANSCRIPTION FACTOR 56"/>
    <property type="match status" value="1"/>
</dbReference>
<evidence type="ECO:0000313" key="6">
    <source>
        <dbReference type="EMBL" id="KAJ0209280.1"/>
    </source>
</evidence>
<dbReference type="SUPFAM" id="SSF101941">
    <property type="entry name" value="NAC domain"/>
    <property type="match status" value="1"/>
</dbReference>
<keyword evidence="4" id="KW-0539">Nucleus</keyword>
<gene>
    <name evidence="6" type="ORF">LSAT_V11C400191070</name>
</gene>
<protein>
    <recommendedName>
        <fullName evidence="5">NAC domain-containing protein</fullName>
    </recommendedName>
</protein>
<dbReference type="EMBL" id="NBSK02000004">
    <property type="protein sequence ID" value="KAJ0209280.1"/>
    <property type="molecule type" value="Genomic_DNA"/>
</dbReference>
<organism evidence="6 7">
    <name type="scientific">Lactuca sativa</name>
    <name type="common">Garden lettuce</name>
    <dbReference type="NCBI Taxonomy" id="4236"/>
    <lineage>
        <taxon>Eukaryota</taxon>
        <taxon>Viridiplantae</taxon>
        <taxon>Streptophyta</taxon>
        <taxon>Embryophyta</taxon>
        <taxon>Tracheophyta</taxon>
        <taxon>Spermatophyta</taxon>
        <taxon>Magnoliopsida</taxon>
        <taxon>eudicotyledons</taxon>
        <taxon>Gunneridae</taxon>
        <taxon>Pentapetalae</taxon>
        <taxon>asterids</taxon>
        <taxon>campanulids</taxon>
        <taxon>Asterales</taxon>
        <taxon>Asteraceae</taxon>
        <taxon>Cichorioideae</taxon>
        <taxon>Cichorieae</taxon>
        <taxon>Lactucinae</taxon>
        <taxon>Lactuca</taxon>
    </lineage>
</organism>
<evidence type="ECO:0000313" key="7">
    <source>
        <dbReference type="Proteomes" id="UP000235145"/>
    </source>
</evidence>
<evidence type="ECO:0000259" key="5">
    <source>
        <dbReference type="PROSITE" id="PS51005"/>
    </source>
</evidence>
<evidence type="ECO:0000256" key="4">
    <source>
        <dbReference type="ARBA" id="ARBA00023242"/>
    </source>
</evidence>
<dbReference type="PANTHER" id="PTHR31719:SF182">
    <property type="entry name" value="XYLEM NAC DOMAIN 1-RELATED"/>
    <property type="match status" value="1"/>
</dbReference>
<comment type="caution">
    <text evidence="6">The sequence shown here is derived from an EMBL/GenBank/DDBJ whole genome shotgun (WGS) entry which is preliminary data.</text>
</comment>
<feature type="domain" description="NAC" evidence="5">
    <location>
        <begin position="1"/>
        <end position="156"/>
    </location>
</feature>
<dbReference type="AlphaFoldDB" id="A0A9R1VQX6"/>
<keyword evidence="2" id="KW-0238">DNA-binding</keyword>
<dbReference type="InterPro" id="IPR036093">
    <property type="entry name" value="NAC_dom_sf"/>
</dbReference>
<keyword evidence="7" id="KW-1185">Reference proteome</keyword>
<name>A0A9R1VQX6_LACSA</name>
<dbReference type="GO" id="GO:0006355">
    <property type="term" value="P:regulation of DNA-templated transcription"/>
    <property type="evidence" value="ECO:0007669"/>
    <property type="project" value="InterPro"/>
</dbReference>
<evidence type="ECO:0000256" key="3">
    <source>
        <dbReference type="ARBA" id="ARBA00023163"/>
    </source>
</evidence>
<keyword evidence="1" id="KW-0805">Transcription regulation</keyword>
<sequence length="163" mass="18390">MSISHLVLDSVPHTKNSSSTSFYAIPYHPGIIPDLDLYPYDPWDLDGTYFQFLSFFNISIEINNVKPWWKGKSGIITSCKRTQNRITTNGYCKAWDCDEQIISSSSSKRVGVKKYYVFHIGEAPDGVKTNWIMQEFRLSDGSNSSIAIVAVAVVNQKEKATPK</sequence>
<dbReference type="InterPro" id="IPR003441">
    <property type="entry name" value="NAC-dom"/>
</dbReference>
<evidence type="ECO:0000256" key="2">
    <source>
        <dbReference type="ARBA" id="ARBA00023125"/>
    </source>
</evidence>
<dbReference type="Gene3D" id="2.170.150.80">
    <property type="entry name" value="NAC domain"/>
    <property type="match status" value="1"/>
</dbReference>
<dbReference type="GO" id="GO:0048731">
    <property type="term" value="P:system development"/>
    <property type="evidence" value="ECO:0000318"/>
    <property type="project" value="GO_Central"/>
</dbReference>
<proteinExistence type="predicted"/>
<dbReference type="PROSITE" id="PS51005">
    <property type="entry name" value="NAC"/>
    <property type="match status" value="1"/>
</dbReference>
<accession>A0A9R1VQX6</accession>
<dbReference type="Pfam" id="PF02365">
    <property type="entry name" value="NAM"/>
    <property type="match status" value="1"/>
</dbReference>
<reference evidence="6 7" key="1">
    <citation type="journal article" date="2017" name="Nat. Commun.">
        <title>Genome assembly with in vitro proximity ligation data and whole-genome triplication in lettuce.</title>
        <authorList>
            <person name="Reyes-Chin-Wo S."/>
            <person name="Wang Z."/>
            <person name="Yang X."/>
            <person name="Kozik A."/>
            <person name="Arikit S."/>
            <person name="Song C."/>
            <person name="Xia L."/>
            <person name="Froenicke L."/>
            <person name="Lavelle D.O."/>
            <person name="Truco M.J."/>
            <person name="Xia R."/>
            <person name="Zhu S."/>
            <person name="Xu C."/>
            <person name="Xu H."/>
            <person name="Xu X."/>
            <person name="Cox K."/>
            <person name="Korf I."/>
            <person name="Meyers B.C."/>
            <person name="Michelmore R.W."/>
        </authorList>
    </citation>
    <scope>NUCLEOTIDE SEQUENCE [LARGE SCALE GENOMIC DNA]</scope>
    <source>
        <strain evidence="7">cv. Salinas</strain>
        <tissue evidence="6">Seedlings</tissue>
    </source>
</reference>
<dbReference type="Gramene" id="rna-gnl|WGS:NBSK|LSAT_4X86540_mrna">
    <property type="protein sequence ID" value="cds-PLY65998.1"/>
    <property type="gene ID" value="gene-LSAT_4X86540"/>
</dbReference>
<evidence type="ECO:0000256" key="1">
    <source>
        <dbReference type="ARBA" id="ARBA00023015"/>
    </source>
</evidence>